<evidence type="ECO:0000313" key="3">
    <source>
        <dbReference type="Proteomes" id="UP000004750"/>
    </source>
</evidence>
<protein>
    <submittedName>
        <fullName evidence="2">Uncharacterized protein</fullName>
    </submittedName>
</protein>
<comment type="caution">
    <text evidence="2">The sequence shown here is derived from an EMBL/GenBank/DDBJ whole genome shotgun (WGS) entry which is preliminary data.</text>
</comment>
<organism evidence="2 3">
    <name type="scientific">Cardiobacterium valvarum F0432</name>
    <dbReference type="NCBI Taxonomy" id="797473"/>
    <lineage>
        <taxon>Bacteria</taxon>
        <taxon>Pseudomonadati</taxon>
        <taxon>Pseudomonadota</taxon>
        <taxon>Gammaproteobacteria</taxon>
        <taxon>Cardiobacteriales</taxon>
        <taxon>Cardiobacteriaceae</taxon>
        <taxon>Cardiobacterium</taxon>
    </lineage>
</organism>
<evidence type="ECO:0000256" key="1">
    <source>
        <dbReference type="SAM" id="Phobius"/>
    </source>
</evidence>
<name>G9ZJN2_9GAMM</name>
<proteinExistence type="predicted"/>
<evidence type="ECO:0000313" key="2">
    <source>
        <dbReference type="EMBL" id="EHM49700.1"/>
    </source>
</evidence>
<dbReference type="AlphaFoldDB" id="G9ZJN2"/>
<dbReference type="InterPro" id="IPR001036">
    <property type="entry name" value="Acrflvin-R"/>
</dbReference>
<dbReference type="PANTHER" id="PTHR32063">
    <property type="match status" value="1"/>
</dbReference>
<dbReference type="GO" id="GO:0042910">
    <property type="term" value="F:xenobiotic transmembrane transporter activity"/>
    <property type="evidence" value="ECO:0007669"/>
    <property type="project" value="TreeGrafter"/>
</dbReference>
<feature type="transmembrane region" description="Helical" evidence="1">
    <location>
        <begin position="34"/>
        <end position="53"/>
    </location>
</feature>
<dbReference type="PANTHER" id="PTHR32063:SF77">
    <property type="entry name" value="ACR FAMILY TRANSPORT PROTEIN"/>
    <property type="match status" value="1"/>
</dbReference>
<dbReference type="GO" id="GO:0005886">
    <property type="term" value="C:plasma membrane"/>
    <property type="evidence" value="ECO:0007669"/>
    <property type="project" value="TreeGrafter"/>
</dbReference>
<keyword evidence="1" id="KW-0472">Membrane</keyword>
<dbReference type="Proteomes" id="UP000004750">
    <property type="component" value="Unassembled WGS sequence"/>
</dbReference>
<keyword evidence="1" id="KW-0812">Transmembrane</keyword>
<reference evidence="2 3" key="1">
    <citation type="submission" date="2011-08" db="EMBL/GenBank/DDBJ databases">
        <authorList>
            <person name="Weinstock G."/>
            <person name="Sodergren E."/>
            <person name="Clifton S."/>
            <person name="Fulton L."/>
            <person name="Fulton B."/>
            <person name="Courtney L."/>
            <person name="Fronick C."/>
            <person name="Harrison M."/>
            <person name="Strong C."/>
            <person name="Farmer C."/>
            <person name="Delahaunty K."/>
            <person name="Markovic C."/>
            <person name="Hall O."/>
            <person name="Minx P."/>
            <person name="Tomlinson C."/>
            <person name="Mitreva M."/>
            <person name="Hou S."/>
            <person name="Chen J."/>
            <person name="Wollam A."/>
            <person name="Pepin K.H."/>
            <person name="Johnson M."/>
            <person name="Bhonagiri V."/>
            <person name="Zhang X."/>
            <person name="Suruliraj S."/>
            <person name="Warren W."/>
            <person name="Chinwalla A."/>
            <person name="Mardis E.R."/>
            <person name="Wilson R.K."/>
        </authorList>
    </citation>
    <scope>NUCLEOTIDE SEQUENCE [LARGE SCALE GENOMIC DNA]</scope>
    <source>
        <strain evidence="2 3">F0432</strain>
    </source>
</reference>
<sequence>MTTIAMVAGIVPAVLAGGSGAAFRAPMAVTVIGGLLVSTALSLIFVPVTYSLLDDLRHWLAPRLARLTSVTAADRAAAEAADA</sequence>
<keyword evidence="1" id="KW-1133">Transmembrane helix</keyword>
<dbReference type="RefSeq" id="WP_006986985.1">
    <property type="nucleotide sequence ID" value="NZ_JH417971.1"/>
</dbReference>
<gene>
    <name evidence="2" type="ORF">HMPREF9080_03002</name>
</gene>
<dbReference type="Pfam" id="PF00873">
    <property type="entry name" value="ACR_tran"/>
    <property type="match status" value="1"/>
</dbReference>
<dbReference type="PATRIC" id="fig|797473.3.peg.2442"/>
<dbReference type="HOGENOM" id="CLU_2536413_0_0_6"/>
<dbReference type="EMBL" id="AGCM01000194">
    <property type="protein sequence ID" value="EHM49700.1"/>
    <property type="molecule type" value="Genomic_DNA"/>
</dbReference>
<accession>G9ZJN2</accession>
<dbReference type="SUPFAM" id="SSF82866">
    <property type="entry name" value="Multidrug efflux transporter AcrB transmembrane domain"/>
    <property type="match status" value="1"/>
</dbReference>
<dbReference type="STRING" id="797473.HMPREF9080_03002"/>
<dbReference type="Gene3D" id="1.20.1640.10">
    <property type="entry name" value="Multidrug efflux transporter AcrB transmembrane domain"/>
    <property type="match status" value="1"/>
</dbReference>